<evidence type="ECO:0008006" key="3">
    <source>
        <dbReference type="Google" id="ProtNLM"/>
    </source>
</evidence>
<organism evidence="1 2">
    <name type="scientific">Sinanaerobacter chloroacetimidivorans</name>
    <dbReference type="NCBI Taxonomy" id="2818044"/>
    <lineage>
        <taxon>Bacteria</taxon>
        <taxon>Bacillati</taxon>
        <taxon>Bacillota</taxon>
        <taxon>Clostridia</taxon>
        <taxon>Peptostreptococcales</taxon>
        <taxon>Anaerovoracaceae</taxon>
        <taxon>Sinanaerobacter</taxon>
    </lineage>
</organism>
<name>A0A8J7W262_9FIRM</name>
<reference evidence="1" key="1">
    <citation type="submission" date="2021-04" db="EMBL/GenBank/DDBJ databases">
        <title>Sinoanaerobacter chloroacetimidivorans sp. nov., an obligate anaerobic bacterium isolated from anaerobic sludge.</title>
        <authorList>
            <person name="Bao Y."/>
        </authorList>
    </citation>
    <scope>NUCLEOTIDE SEQUENCE</scope>
    <source>
        <strain evidence="1">BAD-6</strain>
    </source>
</reference>
<accession>A0A8J7W262</accession>
<protein>
    <recommendedName>
        <fullName evidence="3">Fe-only nitrogenase accessory protein AnfO</fullName>
    </recommendedName>
</protein>
<comment type="caution">
    <text evidence="1">The sequence shown here is derived from an EMBL/GenBank/DDBJ whole genome shotgun (WGS) entry which is preliminary data.</text>
</comment>
<dbReference type="Pfam" id="PF09582">
    <property type="entry name" value="AnfO_nitrog"/>
    <property type="match status" value="1"/>
</dbReference>
<proteinExistence type="predicted"/>
<sequence length="208" mass="23597">MPDKIAVIHNKNKQLTSLEECCSIGFYQATVAGWQPAGEIYWQIGDLSSMTHVRNSIRILIEHLDDCRIILGRKISGLPYHVFDKMGFHIFESECQESPALFQDILCEISDVQKECAKDLDREQISKSPVSPNSDGNYSLNLIDLQKAFPEISSKKALQQFIEDDDYLGLELICSHIPPWMELSIARKNVNLQVESLQDGNCLVILTR</sequence>
<gene>
    <name evidence="1" type="ORF">KCX82_07625</name>
</gene>
<evidence type="ECO:0000313" key="2">
    <source>
        <dbReference type="Proteomes" id="UP000675664"/>
    </source>
</evidence>
<reference evidence="1" key="2">
    <citation type="submission" date="2021-04" db="EMBL/GenBank/DDBJ databases">
        <authorList>
            <person name="Liu J."/>
        </authorList>
    </citation>
    <scope>NUCLEOTIDE SEQUENCE</scope>
    <source>
        <strain evidence="1">BAD-6</strain>
    </source>
</reference>
<keyword evidence="2" id="KW-1185">Reference proteome</keyword>
<dbReference type="Proteomes" id="UP000675664">
    <property type="component" value="Unassembled WGS sequence"/>
</dbReference>
<dbReference type="EMBL" id="JAGSND010000004">
    <property type="protein sequence ID" value="MBR0597736.1"/>
    <property type="molecule type" value="Genomic_DNA"/>
</dbReference>
<dbReference type="RefSeq" id="WP_227017869.1">
    <property type="nucleotide sequence ID" value="NZ_JAGSND010000004.1"/>
</dbReference>
<evidence type="ECO:0000313" key="1">
    <source>
        <dbReference type="EMBL" id="MBR0597736.1"/>
    </source>
</evidence>
<dbReference type="InterPro" id="IPR014287">
    <property type="entry name" value="Nase_Fe-Fe_AnfO"/>
</dbReference>
<dbReference type="AlphaFoldDB" id="A0A8J7W262"/>